<dbReference type="Pfam" id="PF04542">
    <property type="entry name" value="Sigma70_r2"/>
    <property type="match status" value="1"/>
</dbReference>
<dbReference type="STRING" id="104102.AtDm6_0252"/>
<dbReference type="InterPro" id="IPR014284">
    <property type="entry name" value="RNA_pol_sigma-70_dom"/>
</dbReference>
<evidence type="ECO:0000313" key="8">
    <source>
        <dbReference type="EMBL" id="KGB26382.1"/>
    </source>
</evidence>
<dbReference type="PATRIC" id="fig|104102.7.peg.252"/>
<evidence type="ECO:0000259" key="6">
    <source>
        <dbReference type="Pfam" id="PF04542"/>
    </source>
</evidence>
<dbReference type="GO" id="GO:0016987">
    <property type="term" value="F:sigma factor activity"/>
    <property type="evidence" value="ECO:0007669"/>
    <property type="project" value="UniProtKB-KW"/>
</dbReference>
<dbReference type="Gene3D" id="1.10.1740.10">
    <property type="match status" value="1"/>
</dbReference>
<keyword evidence="4" id="KW-0238">DNA-binding</keyword>
<reference evidence="8 9" key="1">
    <citation type="submission" date="2014-06" db="EMBL/GenBank/DDBJ databases">
        <title>Functional and comparative genomic analyses of the Drosophila gut microbiota identify candidate symbiosis factors.</title>
        <authorList>
            <person name="Newell P.D."/>
            <person name="Chaston J.M."/>
            <person name="Douglas A.E."/>
        </authorList>
    </citation>
    <scope>NUCLEOTIDE SEQUENCE [LARGE SCALE GENOMIC DNA]</scope>
    <source>
        <strain evidence="8 9">DmCS_006</strain>
    </source>
</reference>
<dbReference type="Proteomes" id="UP000029448">
    <property type="component" value="Unassembled WGS sequence"/>
</dbReference>
<sequence length="167" mass="19368">MQDTIALLTDIIVDERPVLLRLMYRIIRNKEAAEDAVQSLFEKILRIEQPGLITNPKAYLYRLASNLAIDHARRIGRQDDVQDSIHDLLWLEDDKPSAEQHTAAKKQLENVENIIETMPEPMKTFFYLNRFQGLTQTEIASRHGKSVSIVNRYIHQALERLSCARDK</sequence>
<name>A0A094YYC5_9PROT</name>
<evidence type="ECO:0000256" key="3">
    <source>
        <dbReference type="ARBA" id="ARBA00023082"/>
    </source>
</evidence>
<evidence type="ECO:0000256" key="2">
    <source>
        <dbReference type="ARBA" id="ARBA00023015"/>
    </source>
</evidence>
<protein>
    <submittedName>
        <fullName evidence="8">Sigma factor, ECF subfamily</fullName>
    </submittedName>
</protein>
<evidence type="ECO:0000256" key="5">
    <source>
        <dbReference type="ARBA" id="ARBA00023163"/>
    </source>
</evidence>
<comment type="similarity">
    <text evidence="1">Belongs to the sigma-70 factor family. ECF subfamily.</text>
</comment>
<dbReference type="GO" id="GO:0006352">
    <property type="term" value="P:DNA-templated transcription initiation"/>
    <property type="evidence" value="ECO:0007669"/>
    <property type="project" value="InterPro"/>
</dbReference>
<dbReference type="InterPro" id="IPR007627">
    <property type="entry name" value="RNA_pol_sigma70_r2"/>
</dbReference>
<dbReference type="EMBL" id="JOKM01000010">
    <property type="protein sequence ID" value="KGB26382.1"/>
    <property type="molecule type" value="Genomic_DNA"/>
</dbReference>
<keyword evidence="5" id="KW-0804">Transcription</keyword>
<dbReference type="InterPro" id="IPR013325">
    <property type="entry name" value="RNA_pol_sigma_r2"/>
</dbReference>
<dbReference type="Pfam" id="PF08281">
    <property type="entry name" value="Sigma70_r4_2"/>
    <property type="match status" value="1"/>
</dbReference>
<dbReference type="InterPro" id="IPR036388">
    <property type="entry name" value="WH-like_DNA-bd_sf"/>
</dbReference>
<keyword evidence="9" id="KW-1185">Reference proteome</keyword>
<comment type="caution">
    <text evidence="8">The sequence shown here is derived from an EMBL/GenBank/DDBJ whole genome shotgun (WGS) entry which is preliminary data.</text>
</comment>
<dbReference type="InterPro" id="IPR013249">
    <property type="entry name" value="RNA_pol_sigma70_r4_t2"/>
</dbReference>
<feature type="domain" description="RNA polymerase sigma-70 region 2" evidence="6">
    <location>
        <begin position="15"/>
        <end position="77"/>
    </location>
</feature>
<dbReference type="GO" id="GO:0003677">
    <property type="term" value="F:DNA binding"/>
    <property type="evidence" value="ECO:0007669"/>
    <property type="project" value="UniProtKB-KW"/>
</dbReference>
<dbReference type="AlphaFoldDB" id="A0A094YYC5"/>
<dbReference type="InterPro" id="IPR039425">
    <property type="entry name" value="RNA_pol_sigma-70-like"/>
</dbReference>
<keyword evidence="3" id="KW-0731">Sigma factor</keyword>
<evidence type="ECO:0000313" key="9">
    <source>
        <dbReference type="Proteomes" id="UP000029448"/>
    </source>
</evidence>
<dbReference type="PANTHER" id="PTHR43133:SF8">
    <property type="entry name" value="RNA POLYMERASE SIGMA FACTOR HI_1459-RELATED"/>
    <property type="match status" value="1"/>
</dbReference>
<evidence type="ECO:0000259" key="7">
    <source>
        <dbReference type="Pfam" id="PF08281"/>
    </source>
</evidence>
<keyword evidence="2" id="KW-0805">Transcription regulation</keyword>
<dbReference type="RefSeq" id="WP_035377400.1">
    <property type="nucleotide sequence ID" value="NZ_JACAOJ010000025.1"/>
</dbReference>
<feature type="domain" description="RNA polymerase sigma factor 70 region 4 type 2" evidence="7">
    <location>
        <begin position="109"/>
        <end position="161"/>
    </location>
</feature>
<evidence type="ECO:0000256" key="1">
    <source>
        <dbReference type="ARBA" id="ARBA00010641"/>
    </source>
</evidence>
<dbReference type="NCBIfam" id="TIGR02937">
    <property type="entry name" value="sigma70-ECF"/>
    <property type="match status" value="1"/>
</dbReference>
<proteinExistence type="inferred from homology"/>
<dbReference type="SUPFAM" id="SSF88946">
    <property type="entry name" value="Sigma2 domain of RNA polymerase sigma factors"/>
    <property type="match status" value="1"/>
</dbReference>
<dbReference type="GeneID" id="89479039"/>
<organism evidence="8 9">
    <name type="scientific">Acetobacter tropicalis</name>
    <dbReference type="NCBI Taxonomy" id="104102"/>
    <lineage>
        <taxon>Bacteria</taxon>
        <taxon>Pseudomonadati</taxon>
        <taxon>Pseudomonadota</taxon>
        <taxon>Alphaproteobacteria</taxon>
        <taxon>Acetobacterales</taxon>
        <taxon>Acetobacteraceae</taxon>
        <taxon>Acetobacter</taxon>
    </lineage>
</organism>
<dbReference type="InterPro" id="IPR013324">
    <property type="entry name" value="RNA_pol_sigma_r3/r4-like"/>
</dbReference>
<dbReference type="SUPFAM" id="SSF88659">
    <property type="entry name" value="Sigma3 and sigma4 domains of RNA polymerase sigma factors"/>
    <property type="match status" value="1"/>
</dbReference>
<accession>A0A094YYC5</accession>
<gene>
    <name evidence="8" type="ORF">AtDm6_0252</name>
</gene>
<dbReference type="PANTHER" id="PTHR43133">
    <property type="entry name" value="RNA POLYMERASE ECF-TYPE SIGMA FACTO"/>
    <property type="match status" value="1"/>
</dbReference>
<dbReference type="Gene3D" id="1.10.10.10">
    <property type="entry name" value="Winged helix-like DNA-binding domain superfamily/Winged helix DNA-binding domain"/>
    <property type="match status" value="1"/>
</dbReference>
<evidence type="ECO:0000256" key="4">
    <source>
        <dbReference type="ARBA" id="ARBA00023125"/>
    </source>
</evidence>